<proteinExistence type="predicted"/>
<organism evidence="3 4">
    <name type="scientific">Tetragenococcus solitarius</name>
    <dbReference type="NCBI Taxonomy" id="71453"/>
    <lineage>
        <taxon>Bacteria</taxon>
        <taxon>Bacillati</taxon>
        <taxon>Bacillota</taxon>
        <taxon>Bacilli</taxon>
        <taxon>Lactobacillales</taxon>
        <taxon>Enterococcaceae</taxon>
        <taxon>Tetragenococcus</taxon>
    </lineage>
</organism>
<accession>A0ABN3Y0Q0</accession>
<dbReference type="Pfam" id="PF00403">
    <property type="entry name" value="HMA"/>
    <property type="match status" value="1"/>
</dbReference>
<name>A0ABN3Y0Q0_9ENTE</name>
<dbReference type="EMBL" id="BAAAXQ010000014">
    <property type="protein sequence ID" value="GAA3012132.1"/>
    <property type="molecule type" value="Genomic_DNA"/>
</dbReference>
<dbReference type="Proteomes" id="UP001501577">
    <property type="component" value="Unassembled WGS sequence"/>
</dbReference>
<evidence type="ECO:0000259" key="2">
    <source>
        <dbReference type="PROSITE" id="PS50846"/>
    </source>
</evidence>
<dbReference type="PROSITE" id="PS01047">
    <property type="entry name" value="HMA_1"/>
    <property type="match status" value="1"/>
</dbReference>
<dbReference type="Gene3D" id="3.30.70.100">
    <property type="match status" value="1"/>
</dbReference>
<keyword evidence="1" id="KW-0479">Metal-binding</keyword>
<reference evidence="3 4" key="1">
    <citation type="journal article" date="2019" name="Int. J. Syst. Evol. Microbiol.">
        <title>The Global Catalogue of Microorganisms (GCM) 10K type strain sequencing project: providing services to taxonomists for standard genome sequencing and annotation.</title>
        <authorList>
            <consortium name="The Broad Institute Genomics Platform"/>
            <consortium name="The Broad Institute Genome Sequencing Center for Infectious Disease"/>
            <person name="Wu L."/>
            <person name="Ma J."/>
        </authorList>
    </citation>
    <scope>NUCLEOTIDE SEQUENCE [LARGE SCALE GENOMIC DNA]</scope>
    <source>
        <strain evidence="3 4">JCM 8736</strain>
    </source>
</reference>
<evidence type="ECO:0000256" key="1">
    <source>
        <dbReference type="ARBA" id="ARBA00022723"/>
    </source>
</evidence>
<evidence type="ECO:0000313" key="3">
    <source>
        <dbReference type="EMBL" id="GAA3012132.1"/>
    </source>
</evidence>
<keyword evidence="4" id="KW-1185">Reference proteome</keyword>
<protein>
    <recommendedName>
        <fullName evidence="2">HMA domain-containing protein</fullName>
    </recommendedName>
</protein>
<sequence length="70" mass="7579">MNTNIYLVPDMSCAHCKAKIETEVNKLTGVQEAKANVEDKHLSVIFDPDVVENTAIVNAVSKAGYTAEQA</sequence>
<dbReference type="InterPro" id="IPR017969">
    <property type="entry name" value="Heavy-metal-associated_CS"/>
</dbReference>
<evidence type="ECO:0000313" key="4">
    <source>
        <dbReference type="Proteomes" id="UP001501577"/>
    </source>
</evidence>
<dbReference type="SUPFAM" id="SSF55008">
    <property type="entry name" value="HMA, heavy metal-associated domain"/>
    <property type="match status" value="1"/>
</dbReference>
<comment type="caution">
    <text evidence="3">The sequence shown here is derived from an EMBL/GenBank/DDBJ whole genome shotgun (WGS) entry which is preliminary data.</text>
</comment>
<feature type="domain" description="HMA" evidence="2">
    <location>
        <begin position="2"/>
        <end position="68"/>
    </location>
</feature>
<dbReference type="InterPro" id="IPR006121">
    <property type="entry name" value="HMA_dom"/>
</dbReference>
<dbReference type="CDD" id="cd00371">
    <property type="entry name" value="HMA"/>
    <property type="match status" value="1"/>
</dbReference>
<gene>
    <name evidence="3" type="ORF">GCM10019998_05510</name>
</gene>
<dbReference type="InterPro" id="IPR036163">
    <property type="entry name" value="HMA_dom_sf"/>
</dbReference>
<dbReference type="PROSITE" id="PS50846">
    <property type="entry name" value="HMA_2"/>
    <property type="match status" value="1"/>
</dbReference>
<dbReference type="RefSeq" id="WP_068707671.1">
    <property type="nucleotide sequence ID" value="NZ_BAAAXQ010000014.1"/>
</dbReference>